<dbReference type="GO" id="GO:0001935">
    <property type="term" value="P:endothelial cell proliferation"/>
    <property type="evidence" value="ECO:0007669"/>
    <property type="project" value="UniProtKB-UniRule"/>
</dbReference>
<dbReference type="EMBL" id="CAWUFR010000253">
    <property type="protein sequence ID" value="CAK6974272.1"/>
    <property type="molecule type" value="Genomic_DNA"/>
</dbReference>
<proteinExistence type="inferred from homology"/>
<dbReference type="AlphaFoldDB" id="A0AAV1PQM1"/>
<evidence type="ECO:0000256" key="5">
    <source>
        <dbReference type="PROSITE-ProRule" id="PRU00309"/>
    </source>
</evidence>
<keyword evidence="6" id="KW-0131">Cell cycle</keyword>
<dbReference type="InterPro" id="IPR038441">
    <property type="entry name" value="THAP_Znf_sf"/>
</dbReference>
<sequence>YGCSNQWKNGIKMHRFPRDPKRRETWEVKVRRKDWKAKDNSFLCADHFDDTQYECNRLDGLRRLKPNAVPTQFVFTPKLPVRLTKGSSTVLEPAPEPSSVSKTIPLDHPYCSTSLGIQSDHEQKDILEDIPDIKTNHEDLDQTCSALKNASSTGGTVSLETVSCEVKLKALTNKVLTLQKTLAKERREKWKVTKRTKQLEAEVSYGGL</sequence>
<dbReference type="PANTHER" id="PTHR46600:SF11">
    <property type="entry name" value="THAP DOMAIN-CONTAINING PROTEIN 10"/>
    <property type="match status" value="1"/>
</dbReference>
<feature type="non-terminal residue" evidence="8">
    <location>
        <position position="1"/>
    </location>
</feature>
<dbReference type="Proteomes" id="UP001314229">
    <property type="component" value="Unassembled WGS sequence"/>
</dbReference>
<dbReference type="GO" id="GO:0008270">
    <property type="term" value="F:zinc ion binding"/>
    <property type="evidence" value="ECO:0007669"/>
    <property type="project" value="UniProtKB-KW"/>
</dbReference>
<evidence type="ECO:0000256" key="4">
    <source>
        <dbReference type="ARBA" id="ARBA00023125"/>
    </source>
</evidence>
<dbReference type="EMBL" id="CAWUFR010000253">
    <property type="protein sequence ID" value="CAK6974273.1"/>
    <property type="molecule type" value="Genomic_DNA"/>
</dbReference>
<evidence type="ECO:0000259" key="7">
    <source>
        <dbReference type="PROSITE" id="PS50950"/>
    </source>
</evidence>
<keyword evidence="6" id="KW-0175">Coiled coil</keyword>
<evidence type="ECO:0000313" key="9">
    <source>
        <dbReference type="Proteomes" id="UP001314229"/>
    </source>
</evidence>
<dbReference type="Gene3D" id="6.20.210.20">
    <property type="entry name" value="THAP domain"/>
    <property type="match status" value="1"/>
</dbReference>
<comment type="subcellular location">
    <subcellularLocation>
        <location evidence="6">Nucleus</location>
        <location evidence="6">Nucleoplasm</location>
    </subcellularLocation>
</comment>
<keyword evidence="4 5" id="KW-0238">DNA-binding</keyword>
<dbReference type="SUPFAM" id="SSF57716">
    <property type="entry name" value="Glucocorticoid receptor-like (DNA-binding domain)"/>
    <property type="match status" value="1"/>
</dbReference>
<evidence type="ECO:0000256" key="3">
    <source>
        <dbReference type="ARBA" id="ARBA00022833"/>
    </source>
</evidence>
<protein>
    <recommendedName>
        <fullName evidence="6">THAP domain-containing protein 1</fullName>
    </recommendedName>
</protein>
<organism evidence="8 9">
    <name type="scientific">Scomber scombrus</name>
    <name type="common">Atlantic mackerel</name>
    <name type="synonym">Scomber vernalis</name>
    <dbReference type="NCBI Taxonomy" id="13677"/>
    <lineage>
        <taxon>Eukaryota</taxon>
        <taxon>Metazoa</taxon>
        <taxon>Chordata</taxon>
        <taxon>Craniata</taxon>
        <taxon>Vertebrata</taxon>
        <taxon>Euteleostomi</taxon>
        <taxon>Actinopterygii</taxon>
        <taxon>Neopterygii</taxon>
        <taxon>Teleostei</taxon>
        <taxon>Neoteleostei</taxon>
        <taxon>Acanthomorphata</taxon>
        <taxon>Pelagiaria</taxon>
        <taxon>Scombriformes</taxon>
        <taxon>Scombridae</taxon>
        <taxon>Scomber</taxon>
    </lineage>
</organism>
<keyword evidence="1" id="KW-0479">Metal-binding</keyword>
<dbReference type="GO" id="GO:0043565">
    <property type="term" value="F:sequence-specific DNA binding"/>
    <property type="evidence" value="ECO:0007669"/>
    <property type="project" value="UniProtKB-UniRule"/>
</dbReference>
<evidence type="ECO:0000256" key="6">
    <source>
        <dbReference type="RuleBase" id="RU369073"/>
    </source>
</evidence>
<dbReference type="GO" id="GO:0003700">
    <property type="term" value="F:DNA-binding transcription factor activity"/>
    <property type="evidence" value="ECO:0007669"/>
    <property type="project" value="UniProtKB-UniRule"/>
</dbReference>
<comment type="similarity">
    <text evidence="6">Belongs to the THAP1 family.</text>
</comment>
<dbReference type="InterPro" id="IPR006612">
    <property type="entry name" value="THAP_Znf"/>
</dbReference>
<keyword evidence="2 5" id="KW-0863">Zinc-finger</keyword>
<feature type="domain" description="THAP-type" evidence="7">
    <location>
        <begin position="1"/>
        <end position="73"/>
    </location>
</feature>
<name>A0AAV1PQM1_SCOSC</name>
<evidence type="ECO:0000256" key="2">
    <source>
        <dbReference type="ARBA" id="ARBA00022771"/>
    </source>
</evidence>
<accession>A0AAV1PQM1</accession>
<dbReference type="Pfam" id="PF05485">
    <property type="entry name" value="THAP"/>
    <property type="match status" value="1"/>
</dbReference>
<keyword evidence="6" id="KW-0539">Nucleus</keyword>
<dbReference type="PANTHER" id="PTHR46600">
    <property type="entry name" value="THAP DOMAIN-CONTAINING"/>
    <property type="match status" value="1"/>
</dbReference>
<dbReference type="GO" id="GO:0005654">
    <property type="term" value="C:nucleoplasm"/>
    <property type="evidence" value="ECO:0007669"/>
    <property type="project" value="UniProtKB-SubCell"/>
</dbReference>
<keyword evidence="6" id="KW-0805">Transcription regulation</keyword>
<keyword evidence="9" id="KW-1185">Reference proteome</keyword>
<dbReference type="PROSITE" id="PS50950">
    <property type="entry name" value="ZF_THAP"/>
    <property type="match status" value="1"/>
</dbReference>
<evidence type="ECO:0000256" key="1">
    <source>
        <dbReference type="ARBA" id="ARBA00022723"/>
    </source>
</evidence>
<comment type="function">
    <text evidence="6">DNA-binding transcription regulator that regulates endothelial cell proliferation and G1/S cell-cycle progression. Specifically binds the 5'-[AT]NTNN[GT]GGCA[AGT]-3' core DNA sequence and acts by modulating expression of pRB-E2F cell-cycle target genes.</text>
</comment>
<keyword evidence="6" id="KW-0804">Transcription</keyword>
<gene>
    <name evidence="8" type="ORF">FSCOSCO3_A028930</name>
</gene>
<evidence type="ECO:0000313" key="8">
    <source>
        <dbReference type="EMBL" id="CAK6974272.1"/>
    </source>
</evidence>
<comment type="caution">
    <text evidence="8">The sequence shown here is derived from an EMBL/GenBank/DDBJ whole genome shotgun (WGS) entry which is preliminary data.</text>
</comment>
<dbReference type="InterPro" id="IPR026516">
    <property type="entry name" value="THAP1/10"/>
</dbReference>
<keyword evidence="3" id="KW-0862">Zinc</keyword>
<dbReference type="SMART" id="SM00692">
    <property type="entry name" value="DM3"/>
    <property type="match status" value="1"/>
</dbReference>
<reference evidence="8 9" key="1">
    <citation type="submission" date="2024-01" db="EMBL/GenBank/DDBJ databases">
        <authorList>
            <person name="Alioto T."/>
            <person name="Alioto T."/>
            <person name="Gomez Garrido J."/>
        </authorList>
    </citation>
    <scope>NUCLEOTIDE SEQUENCE [LARGE SCALE GENOMIC DNA]</scope>
</reference>
<dbReference type="SMART" id="SM00980">
    <property type="entry name" value="THAP"/>
    <property type="match status" value="1"/>
</dbReference>